<reference evidence="1" key="1">
    <citation type="submission" date="2023-06" db="EMBL/GenBank/DDBJ databases">
        <authorList>
            <person name="Jiang Y."/>
            <person name="Liu Q."/>
        </authorList>
    </citation>
    <scope>NUCLEOTIDE SEQUENCE</scope>
    <source>
        <strain evidence="1">CGMCC 1.12090</strain>
    </source>
</reference>
<gene>
    <name evidence="1" type="ORF">Q2T77_27000</name>
</gene>
<keyword evidence="2" id="KW-1185">Reference proteome</keyword>
<dbReference type="Proteomes" id="UP001169027">
    <property type="component" value="Unassembled WGS sequence"/>
</dbReference>
<sequence length="314" mass="33743">MDDYNETPVQFGPDGSLIGIITTPGDGPMAPVGCILMNMGAIHRIGPRRTNVKLARQMAACGISSIRMDLAGLGDSRPAGETVDFRMQAVLDVQAAMNLVGTMLGVHRFILVGLCSGARNGLCVAVNDPRLVGLLMFDGPGFPGRRARWERSARRALADPSLSAFFARVSGAIRRKLLPSQPAADANIFESEAPEDTVEYFGHSIRQLVERGVATMLVYTGSVHVKDRNFDQLGPFANEPFVRQLEYRFIPEIDHGLISQASQQAFMKQACDWILRVIHGDGSPASPALSAVGQSARGARATSSLATKLEHAGS</sequence>
<dbReference type="EMBL" id="JAUKVY010000023">
    <property type="protein sequence ID" value="MDO1535939.1"/>
    <property type="molecule type" value="Genomic_DNA"/>
</dbReference>
<accession>A0ABT8SCB9</accession>
<organism evidence="1 2">
    <name type="scientific">Variovorax ginsengisoli</name>
    <dbReference type="NCBI Taxonomy" id="363844"/>
    <lineage>
        <taxon>Bacteria</taxon>
        <taxon>Pseudomonadati</taxon>
        <taxon>Pseudomonadota</taxon>
        <taxon>Betaproteobacteria</taxon>
        <taxon>Burkholderiales</taxon>
        <taxon>Comamonadaceae</taxon>
        <taxon>Variovorax</taxon>
    </lineage>
</organism>
<protein>
    <submittedName>
        <fullName evidence="1">Alpha/beta hydrolase</fullName>
    </submittedName>
</protein>
<proteinExistence type="predicted"/>
<keyword evidence="1" id="KW-0378">Hydrolase</keyword>
<evidence type="ECO:0000313" key="2">
    <source>
        <dbReference type="Proteomes" id="UP001169027"/>
    </source>
</evidence>
<name>A0ABT8SCB9_9BURK</name>
<evidence type="ECO:0000313" key="1">
    <source>
        <dbReference type="EMBL" id="MDO1535939.1"/>
    </source>
</evidence>
<comment type="caution">
    <text evidence="1">The sequence shown here is derived from an EMBL/GenBank/DDBJ whole genome shotgun (WGS) entry which is preliminary data.</text>
</comment>
<dbReference type="InterPro" id="IPR029058">
    <property type="entry name" value="AB_hydrolase_fold"/>
</dbReference>
<dbReference type="GO" id="GO:0016787">
    <property type="term" value="F:hydrolase activity"/>
    <property type="evidence" value="ECO:0007669"/>
    <property type="project" value="UniProtKB-KW"/>
</dbReference>
<dbReference type="RefSeq" id="WP_301813788.1">
    <property type="nucleotide sequence ID" value="NZ_JAUJZH010000023.1"/>
</dbReference>
<dbReference type="SUPFAM" id="SSF53474">
    <property type="entry name" value="alpha/beta-Hydrolases"/>
    <property type="match status" value="1"/>
</dbReference>
<dbReference type="Gene3D" id="3.40.50.1820">
    <property type="entry name" value="alpha/beta hydrolase"/>
    <property type="match status" value="1"/>
</dbReference>